<feature type="chain" id="PRO_5046753339" evidence="1">
    <location>
        <begin position="30"/>
        <end position="1123"/>
    </location>
</feature>
<keyword evidence="4" id="KW-1185">Reference proteome</keyword>
<accession>A0ABW0U3F2</accession>
<evidence type="ECO:0000256" key="1">
    <source>
        <dbReference type="SAM" id="SignalP"/>
    </source>
</evidence>
<gene>
    <name evidence="3" type="ORF">ACFPTP_16055</name>
</gene>
<dbReference type="InterPro" id="IPR001119">
    <property type="entry name" value="SLH_dom"/>
</dbReference>
<dbReference type="RefSeq" id="WP_381446876.1">
    <property type="nucleotide sequence ID" value="NZ_JBHSNP010000029.1"/>
</dbReference>
<feature type="domain" description="SLH" evidence="2">
    <location>
        <begin position="95"/>
        <end position="154"/>
    </location>
</feature>
<evidence type="ECO:0000313" key="3">
    <source>
        <dbReference type="EMBL" id="MFC5604749.1"/>
    </source>
</evidence>
<dbReference type="SMART" id="SM00710">
    <property type="entry name" value="PbH1"/>
    <property type="match status" value="7"/>
</dbReference>
<feature type="domain" description="SLH" evidence="2">
    <location>
        <begin position="30"/>
        <end position="93"/>
    </location>
</feature>
<dbReference type="Pfam" id="PF00395">
    <property type="entry name" value="SLH"/>
    <property type="match status" value="3"/>
</dbReference>
<dbReference type="PROSITE" id="PS51272">
    <property type="entry name" value="SLH"/>
    <property type="match status" value="2"/>
</dbReference>
<sequence>MVNKHKNVKLLTSAAVLTSAIVAPAVVSAAPTYFKDVPPSHVAYDSIMYMSGKGIINGYADGTFRPSEKVTRGQAAKILAISLNLDLNNVRNPHFRDVPTSHGFYKYVAALYEAGIIDGYSNGNFGVDDPLNRGQMAKILALAYQFEKQPLRTAKFTDVPPNAFYSVYLQSLIDNKITFGITPTRFAPNQYVDRGQMAMFVHRGELANNRTDTVTATISTFDGYSLQTDKGYYDIPASLRYFFTSQNRDALRNAKISFQHDKGAISTITQLELRNSGTSSNMITLYGNNATLNGNLVIDADYLNVRDLTVNKNLSFSSGTQNTFTADALNIKGSTTSNEYTSNRTLNLTFNNSTLNTVQLSKSNTNFTLSNRSFAQSITMKANGTFRTNDTSRVNKVSLEGSMTEAAIYSSVPELSVSTTKDVTLNGAGTFTNFNILTNRLVTINTAGTISSLDIPRDGYVNISSQTWVSNVLIPWNTSIKNVIRNYDSAKYRIERINGVKNPDQTPPYEPPVYNDITIRTASMDANGVISMTFDQNPTKYKMATKTPMYSKDVKTNQTVELANLSIGNGTYTSGQAGTFTWDEGKTKYSTSYSTVGSNGNWKTIKFYEDIRLKNKVFEITYRVSSSGLEVDTDFTDDTSTFLNNSTLYVAGTKGSYTSIAGSKISVPTGTITNETELQRALSSKVPEITISRDVTITKPITINYPNVKIQAINGATLKVADGFRYKAEEAAITFEENAKNAKCMNLKLVGHSSTRGHGILVYSDNVTFENAEVTNFEGYNIVADNASSITLNKVKLSNSIKGGLHVYTSRTSSPTTVNLTNVETMNNQLGGINVVADRGSSKIIINGKDNQHNDQYKGVPAPAFWMEGNGDFEFKLTDLHLYTKTQNGYYHIDNELEFSHVATQLAKTEKQTPKLNIANNFTTNKPLQLNEAIIINGNGKTLTLNSKGDPKKNAEGLLISSSVVIDNLNFTSGNDMKDHLIEVNGNGASLALSNATLKDSTLGAIYVGNSDKKEAKEKLILKGNITFANNVLGGVGATNGVTITAKEAKITYNPSKNTNNVVYKNANRKGSIRVEPIFWADSLDVQFELPNGFNKYEVFRDKKNNKILSDERNPATEIIYSR</sequence>
<comment type="caution">
    <text evidence="3">The sequence shown here is derived from an EMBL/GenBank/DDBJ whole genome shotgun (WGS) entry which is preliminary data.</text>
</comment>
<name>A0ABW0U3F2_9BACL</name>
<protein>
    <submittedName>
        <fullName evidence="3">S-layer homology domain-containing protein</fullName>
    </submittedName>
</protein>
<dbReference type="InterPro" id="IPR006626">
    <property type="entry name" value="PbH1"/>
</dbReference>
<feature type="signal peptide" evidence="1">
    <location>
        <begin position="1"/>
        <end position="29"/>
    </location>
</feature>
<dbReference type="InterPro" id="IPR011050">
    <property type="entry name" value="Pectin_lyase_fold/virulence"/>
</dbReference>
<dbReference type="Proteomes" id="UP001596071">
    <property type="component" value="Unassembled WGS sequence"/>
</dbReference>
<dbReference type="InterPro" id="IPR051465">
    <property type="entry name" value="Cell_Envelope_Struct_Comp"/>
</dbReference>
<keyword evidence="1" id="KW-0732">Signal</keyword>
<dbReference type="EMBL" id="JBHSNP010000029">
    <property type="protein sequence ID" value="MFC5604749.1"/>
    <property type="molecule type" value="Genomic_DNA"/>
</dbReference>
<reference evidence="4" key="1">
    <citation type="journal article" date="2019" name="Int. J. Syst. Evol. Microbiol.">
        <title>The Global Catalogue of Microorganisms (GCM) 10K type strain sequencing project: providing services to taxonomists for standard genome sequencing and annotation.</title>
        <authorList>
            <consortium name="The Broad Institute Genomics Platform"/>
            <consortium name="The Broad Institute Genome Sequencing Center for Infectious Disease"/>
            <person name="Wu L."/>
            <person name="Ma J."/>
        </authorList>
    </citation>
    <scope>NUCLEOTIDE SEQUENCE [LARGE SCALE GENOMIC DNA]</scope>
    <source>
        <strain evidence="4">KACC 11299</strain>
    </source>
</reference>
<organism evidence="3 4">
    <name type="scientific">Sporosarcina koreensis</name>
    <dbReference type="NCBI Taxonomy" id="334735"/>
    <lineage>
        <taxon>Bacteria</taxon>
        <taxon>Bacillati</taxon>
        <taxon>Bacillota</taxon>
        <taxon>Bacilli</taxon>
        <taxon>Bacillales</taxon>
        <taxon>Caryophanaceae</taxon>
        <taxon>Sporosarcina</taxon>
    </lineage>
</organism>
<proteinExistence type="predicted"/>
<evidence type="ECO:0000259" key="2">
    <source>
        <dbReference type="PROSITE" id="PS51272"/>
    </source>
</evidence>
<dbReference type="PANTHER" id="PTHR43308">
    <property type="entry name" value="OUTER MEMBRANE PROTEIN ALPHA-RELATED"/>
    <property type="match status" value="1"/>
</dbReference>
<evidence type="ECO:0000313" key="4">
    <source>
        <dbReference type="Proteomes" id="UP001596071"/>
    </source>
</evidence>
<dbReference type="SUPFAM" id="SSF51126">
    <property type="entry name" value="Pectin lyase-like"/>
    <property type="match status" value="1"/>
</dbReference>